<gene>
    <name evidence="1" type="ORF">RIMI_LOCUS7011571</name>
</gene>
<reference evidence="1" key="1">
    <citation type="submission" date="2023-07" db="EMBL/GenBank/DDBJ databases">
        <authorList>
            <person name="Stuckert A."/>
        </authorList>
    </citation>
    <scope>NUCLEOTIDE SEQUENCE</scope>
</reference>
<name>A0ABN9LA08_9NEOB</name>
<protein>
    <submittedName>
        <fullName evidence="1">Uncharacterized protein</fullName>
    </submittedName>
</protein>
<dbReference type="EMBL" id="CAUEEQ010013001">
    <property type="protein sequence ID" value="CAJ0936877.1"/>
    <property type="molecule type" value="Genomic_DNA"/>
</dbReference>
<proteinExistence type="predicted"/>
<sequence length="148" mass="16974">MSFFMYLFYIGRSDHFPPMGEISQFLKYATCRNFNKILIRQPASFLCSEMPAEVHTLDLEKIAGTWKLAAIASNIPESDVVLPTEMQFTVNNEEVTITDGIWTKKAVKVENRRLQYSKSKSGNAKPDELTRFKHFAACLSIRVVFLKE</sequence>
<organism evidence="1 2">
    <name type="scientific">Ranitomeya imitator</name>
    <name type="common">mimic poison frog</name>
    <dbReference type="NCBI Taxonomy" id="111125"/>
    <lineage>
        <taxon>Eukaryota</taxon>
        <taxon>Metazoa</taxon>
        <taxon>Chordata</taxon>
        <taxon>Craniata</taxon>
        <taxon>Vertebrata</taxon>
        <taxon>Euteleostomi</taxon>
        <taxon>Amphibia</taxon>
        <taxon>Batrachia</taxon>
        <taxon>Anura</taxon>
        <taxon>Neobatrachia</taxon>
        <taxon>Hyloidea</taxon>
        <taxon>Dendrobatidae</taxon>
        <taxon>Dendrobatinae</taxon>
        <taxon>Ranitomeya</taxon>
    </lineage>
</organism>
<feature type="non-terminal residue" evidence="1">
    <location>
        <position position="148"/>
    </location>
</feature>
<evidence type="ECO:0000313" key="2">
    <source>
        <dbReference type="Proteomes" id="UP001176940"/>
    </source>
</evidence>
<dbReference type="Proteomes" id="UP001176940">
    <property type="component" value="Unassembled WGS sequence"/>
</dbReference>
<keyword evidence="2" id="KW-1185">Reference proteome</keyword>
<accession>A0ABN9LA08</accession>
<evidence type="ECO:0000313" key="1">
    <source>
        <dbReference type="EMBL" id="CAJ0936877.1"/>
    </source>
</evidence>
<comment type="caution">
    <text evidence="1">The sequence shown here is derived from an EMBL/GenBank/DDBJ whole genome shotgun (WGS) entry which is preliminary data.</text>
</comment>